<sequence>MAEEPVPLEVQEGLEQPEALPANAEDRKAAKAMSKLDTRGEEEPAQKKEVDLKALNDAMKNLDVEQKKKKEKPAAVRKEEAPKALVKVDPADVTLVMEQLDMSKIKATELLRNHDADATKAMTAWVTAAV</sequence>
<gene>
    <name evidence="3" type="ORF">BDY17DRAFT_321385</name>
</gene>
<dbReference type="CDD" id="cd14361">
    <property type="entry name" value="UBA_HYPK"/>
    <property type="match status" value="1"/>
</dbReference>
<name>A0A6A6Q2J0_9PEZI</name>
<feature type="domain" description="Nascent polypeptide-associated complex subunit alpha-like UBA" evidence="2">
    <location>
        <begin position="86"/>
        <end position="126"/>
    </location>
</feature>
<dbReference type="Pfam" id="PF19026">
    <property type="entry name" value="UBA_HYPK"/>
    <property type="match status" value="1"/>
</dbReference>
<evidence type="ECO:0000259" key="2">
    <source>
        <dbReference type="Pfam" id="PF19026"/>
    </source>
</evidence>
<proteinExistence type="predicted"/>
<dbReference type="Gene3D" id="1.10.8.10">
    <property type="entry name" value="DNA helicase RuvA subunit, C-terminal domain"/>
    <property type="match status" value="1"/>
</dbReference>
<organism evidence="3 4">
    <name type="scientific">Neohortaea acidophila</name>
    <dbReference type="NCBI Taxonomy" id="245834"/>
    <lineage>
        <taxon>Eukaryota</taxon>
        <taxon>Fungi</taxon>
        <taxon>Dikarya</taxon>
        <taxon>Ascomycota</taxon>
        <taxon>Pezizomycotina</taxon>
        <taxon>Dothideomycetes</taxon>
        <taxon>Dothideomycetidae</taxon>
        <taxon>Mycosphaerellales</taxon>
        <taxon>Teratosphaeriaceae</taxon>
        <taxon>Neohortaea</taxon>
    </lineage>
</organism>
<dbReference type="PANTHER" id="PTHR31184:SF2">
    <property type="entry name" value="HUNTINGTIN-INTERACTING PROTEIN K"/>
    <property type="match status" value="1"/>
</dbReference>
<keyword evidence="4" id="KW-1185">Reference proteome</keyword>
<dbReference type="GO" id="GO:0043066">
    <property type="term" value="P:negative regulation of apoptotic process"/>
    <property type="evidence" value="ECO:0007669"/>
    <property type="project" value="TreeGrafter"/>
</dbReference>
<accession>A0A6A6Q2J0</accession>
<evidence type="ECO:0000256" key="1">
    <source>
        <dbReference type="SAM" id="MobiDB-lite"/>
    </source>
</evidence>
<dbReference type="PANTHER" id="PTHR31184">
    <property type="entry name" value="HUNTINGTIN-INTERACTING PROTEIN K FAMILY MEMBER"/>
    <property type="match status" value="1"/>
</dbReference>
<dbReference type="Proteomes" id="UP000799767">
    <property type="component" value="Unassembled WGS sequence"/>
</dbReference>
<feature type="compositionally biased region" description="Basic and acidic residues" evidence="1">
    <location>
        <begin position="24"/>
        <end position="49"/>
    </location>
</feature>
<dbReference type="OrthoDB" id="285219at2759"/>
<dbReference type="InterPro" id="IPR052617">
    <property type="entry name" value="Huntingtin-int_K"/>
</dbReference>
<dbReference type="InterPro" id="IPR038922">
    <property type="entry name" value="HYPK_UBA"/>
</dbReference>
<dbReference type="RefSeq" id="XP_033593179.1">
    <property type="nucleotide sequence ID" value="XM_033736616.1"/>
</dbReference>
<protein>
    <recommendedName>
        <fullName evidence="2">Nascent polypeptide-associated complex subunit alpha-like UBA domain-containing protein</fullName>
    </recommendedName>
</protein>
<dbReference type="GO" id="GO:0050821">
    <property type="term" value="P:protein stabilization"/>
    <property type="evidence" value="ECO:0007669"/>
    <property type="project" value="TreeGrafter"/>
</dbReference>
<dbReference type="GeneID" id="54477618"/>
<evidence type="ECO:0000313" key="3">
    <source>
        <dbReference type="EMBL" id="KAF2486610.1"/>
    </source>
</evidence>
<evidence type="ECO:0000313" key="4">
    <source>
        <dbReference type="Proteomes" id="UP000799767"/>
    </source>
</evidence>
<dbReference type="InterPro" id="IPR044034">
    <property type="entry name" value="NAC-like_UBA"/>
</dbReference>
<feature type="region of interest" description="Disordered" evidence="1">
    <location>
        <begin position="1"/>
        <end position="49"/>
    </location>
</feature>
<dbReference type="AlphaFoldDB" id="A0A6A6Q2J0"/>
<reference evidence="3" key="1">
    <citation type="journal article" date="2020" name="Stud. Mycol.">
        <title>101 Dothideomycetes genomes: a test case for predicting lifestyles and emergence of pathogens.</title>
        <authorList>
            <person name="Haridas S."/>
            <person name="Albert R."/>
            <person name="Binder M."/>
            <person name="Bloem J."/>
            <person name="Labutti K."/>
            <person name="Salamov A."/>
            <person name="Andreopoulos B."/>
            <person name="Baker S."/>
            <person name="Barry K."/>
            <person name="Bills G."/>
            <person name="Bluhm B."/>
            <person name="Cannon C."/>
            <person name="Castanera R."/>
            <person name="Culley D."/>
            <person name="Daum C."/>
            <person name="Ezra D."/>
            <person name="Gonzalez J."/>
            <person name="Henrissat B."/>
            <person name="Kuo A."/>
            <person name="Liang C."/>
            <person name="Lipzen A."/>
            <person name="Lutzoni F."/>
            <person name="Magnuson J."/>
            <person name="Mondo S."/>
            <person name="Nolan M."/>
            <person name="Ohm R."/>
            <person name="Pangilinan J."/>
            <person name="Park H.-J."/>
            <person name="Ramirez L."/>
            <person name="Alfaro M."/>
            <person name="Sun H."/>
            <person name="Tritt A."/>
            <person name="Yoshinaga Y."/>
            <person name="Zwiers L.-H."/>
            <person name="Turgeon B."/>
            <person name="Goodwin S."/>
            <person name="Spatafora J."/>
            <person name="Crous P."/>
            <person name="Grigoriev I."/>
        </authorList>
    </citation>
    <scope>NUCLEOTIDE SEQUENCE</scope>
    <source>
        <strain evidence="3">CBS 113389</strain>
    </source>
</reference>
<dbReference type="EMBL" id="MU001632">
    <property type="protein sequence ID" value="KAF2486610.1"/>
    <property type="molecule type" value="Genomic_DNA"/>
</dbReference>